<dbReference type="InterPro" id="IPR045455">
    <property type="entry name" value="NrS-1_pol-like_helicase"/>
</dbReference>
<evidence type="ECO:0000256" key="2">
    <source>
        <dbReference type="ARBA" id="ARBA00022801"/>
    </source>
</evidence>
<dbReference type="PANTHER" id="PTHR35372:SF2">
    <property type="entry name" value="SF3 HELICASE DOMAIN-CONTAINING PROTEIN"/>
    <property type="match status" value="1"/>
</dbReference>
<dbReference type="SUPFAM" id="SSF56747">
    <property type="entry name" value="Prim-pol domain"/>
    <property type="match status" value="1"/>
</dbReference>
<dbReference type="EMBL" id="JAENHP010000021">
    <property type="protein sequence ID" value="MBM2621831.1"/>
    <property type="molecule type" value="Genomic_DNA"/>
</dbReference>
<organism evidence="5 6">
    <name type="scientific">Paractinoplanes ovalisporus</name>
    <dbReference type="NCBI Taxonomy" id="2810368"/>
    <lineage>
        <taxon>Bacteria</taxon>
        <taxon>Bacillati</taxon>
        <taxon>Actinomycetota</taxon>
        <taxon>Actinomycetes</taxon>
        <taxon>Micromonosporales</taxon>
        <taxon>Micromonosporaceae</taxon>
        <taxon>Paractinoplanes</taxon>
    </lineage>
</organism>
<dbReference type="Pfam" id="PF09250">
    <property type="entry name" value="Prim-Pol"/>
    <property type="match status" value="1"/>
</dbReference>
<dbReference type="InterPro" id="IPR027417">
    <property type="entry name" value="P-loop_NTPase"/>
</dbReference>
<gene>
    <name evidence="5" type="ORF">JIG36_40640</name>
</gene>
<dbReference type="InterPro" id="IPR051620">
    <property type="entry name" value="ORF904-like_C"/>
</dbReference>
<dbReference type="Pfam" id="PF19263">
    <property type="entry name" value="DUF5906"/>
    <property type="match status" value="1"/>
</dbReference>
<evidence type="ECO:0000259" key="4">
    <source>
        <dbReference type="PROSITE" id="PS51206"/>
    </source>
</evidence>
<dbReference type="PROSITE" id="PS51206">
    <property type="entry name" value="SF3_HELICASE_1"/>
    <property type="match status" value="1"/>
</dbReference>
<dbReference type="Gene3D" id="3.40.50.300">
    <property type="entry name" value="P-loop containing nucleotide triphosphate hydrolases"/>
    <property type="match status" value="1"/>
</dbReference>
<dbReference type="InterPro" id="IPR015330">
    <property type="entry name" value="DNA_primase/pol_bifunc_N"/>
</dbReference>
<accession>A0ABS2ARK6</accession>
<keyword evidence="3" id="KW-0067">ATP-binding</keyword>
<dbReference type="Pfam" id="PF08706">
    <property type="entry name" value="D5_N"/>
    <property type="match status" value="1"/>
</dbReference>
<proteinExistence type="predicted"/>
<dbReference type="InterPro" id="IPR014015">
    <property type="entry name" value="Helicase_SF3_DNA-vir"/>
</dbReference>
<keyword evidence="1" id="KW-0547">Nucleotide-binding</keyword>
<protein>
    <submittedName>
        <fullName evidence="5">Bifunctional DNA primase/polymerase</fullName>
    </submittedName>
</protein>
<evidence type="ECO:0000256" key="1">
    <source>
        <dbReference type="ARBA" id="ARBA00022741"/>
    </source>
</evidence>
<feature type="domain" description="SF3 helicase" evidence="4">
    <location>
        <begin position="535"/>
        <end position="698"/>
    </location>
</feature>
<evidence type="ECO:0000313" key="5">
    <source>
        <dbReference type="EMBL" id="MBM2621831.1"/>
    </source>
</evidence>
<keyword evidence="2" id="KW-0378">Hydrolase</keyword>
<dbReference type="InterPro" id="IPR014818">
    <property type="entry name" value="Phage/plasmid_primase_P4_C"/>
</dbReference>
<dbReference type="Proteomes" id="UP000632138">
    <property type="component" value="Unassembled WGS sequence"/>
</dbReference>
<dbReference type="NCBIfam" id="TIGR01613">
    <property type="entry name" value="primase_Cterm"/>
    <property type="match status" value="1"/>
</dbReference>
<name>A0ABS2ARK6_9ACTN</name>
<sequence>MNPQIEMRAAALAWHDAGCGVIPIRADGSKAPLVSWRTYQRERASRDQVERWFRGDPPGLAVVSGAVSGGLEMLELEGRALPEGFARRLVGLLASAGLEDLWRRIAVDGYSERTPSGGIHLIYRLSDVPVGRNLKLARRPATEDELVAEPHDKIKVLAETRGEGGYTIVAPSHGAVHESGRPWLAISGSVPTRIPTITSADRAAIFAVVRSLDEMPTARQLTPPRSILTPEVTPGNDFESRADWTDILQPAGWVLVHQTGQTRYWRRPGKSVGVSATTGRAADRDRLFVFTTSTVFPPDTPVTKFHAYALLHHDGDHVHAARALRIAGFGDQSARSAQVVAGVEDLTTGLIGDSAEPEPTGDKRPEHAEVLSEDLPTVAAWGPTEDGLARALVAHHGHELRYCPQRSKWLVWDGCRWAWDEAERHRELVRALARDLPQTGRWRRFRASALSAGGVSGVVRLARSDPAVIVPVSALDSQPYQLNTPRGVIDLRTGTISPSDPMLLHTRCTAATPDFDRRSDVFERFLADTFGEDQDLSGYVQRLLGVSAIGVVLEQLLPFAVGPGANGKSTLLEAAMHALGRDDGGYAIAAPSEMLMVRQHAEHPAELAQLAGARLVVCAELDEGQRFAEARVKQLTGRDSINARFMRGNPFTYLPSHTLWLLGNHLPAARAGGPAFWRRIRVLPFTRVVPDNRQDRRLGEQLATDAPAVLAWIVAGAAAYQRSGLREPASVASATEAYARDADTVGRFVEDACRVVGIDTARVGTTVLRDTYEQWCDQAGERPVSAKRLTQDLRRFGIGEARGSKGRRFYTGVVLRGVDEEPVVLVDRAHAQGDG</sequence>
<evidence type="ECO:0000313" key="6">
    <source>
        <dbReference type="Proteomes" id="UP000632138"/>
    </source>
</evidence>
<dbReference type="SMART" id="SM00885">
    <property type="entry name" value="D5_N"/>
    <property type="match status" value="1"/>
</dbReference>
<reference evidence="5 6" key="1">
    <citation type="submission" date="2021-01" db="EMBL/GenBank/DDBJ databases">
        <title>Actinoplanes sp. nov. LDG1-06 isolated from lichen.</title>
        <authorList>
            <person name="Saeng-In P."/>
            <person name="Phongsopitanun W."/>
            <person name="Kanchanasin P."/>
            <person name="Yuki M."/>
            <person name="Kudo T."/>
            <person name="Ohkuma M."/>
            <person name="Tanasupawat S."/>
        </authorList>
    </citation>
    <scope>NUCLEOTIDE SEQUENCE [LARGE SCALE GENOMIC DNA]</scope>
    <source>
        <strain evidence="5 6">LDG1-06</strain>
    </source>
</reference>
<dbReference type="Gene3D" id="3.30.720.160">
    <property type="entry name" value="Bifunctional DNA primase/polymerase, N-terminal"/>
    <property type="match status" value="1"/>
</dbReference>
<dbReference type="SMART" id="SM00943">
    <property type="entry name" value="Prim-Pol"/>
    <property type="match status" value="1"/>
</dbReference>
<evidence type="ECO:0000256" key="3">
    <source>
        <dbReference type="ARBA" id="ARBA00022840"/>
    </source>
</evidence>
<dbReference type="PANTHER" id="PTHR35372">
    <property type="entry name" value="ATP BINDING PROTEIN-RELATED"/>
    <property type="match status" value="1"/>
</dbReference>
<dbReference type="InterPro" id="IPR006500">
    <property type="entry name" value="Helicase_put_C_phage/plasmid"/>
</dbReference>
<comment type="caution">
    <text evidence="5">The sequence shown here is derived from an EMBL/GenBank/DDBJ whole genome shotgun (WGS) entry which is preliminary data.</text>
</comment>
<dbReference type="SUPFAM" id="SSF52540">
    <property type="entry name" value="P-loop containing nucleoside triphosphate hydrolases"/>
    <property type="match status" value="1"/>
</dbReference>
<keyword evidence="6" id="KW-1185">Reference proteome</keyword>